<dbReference type="PANTHER" id="PTHR10241">
    <property type="entry name" value="LETHAL 2 GIANT LARVAE PROTEIN"/>
    <property type="match status" value="1"/>
</dbReference>
<comment type="similarity">
    <text evidence="1">Belongs to the WD repeat L(2)GL family.</text>
</comment>
<dbReference type="GO" id="GO:0005737">
    <property type="term" value="C:cytoplasm"/>
    <property type="evidence" value="ECO:0007669"/>
    <property type="project" value="TreeGrafter"/>
</dbReference>
<feature type="domain" description="Lethal giant larvae (Lgl)-like C-terminal" evidence="4">
    <location>
        <begin position="510"/>
        <end position="901"/>
    </location>
</feature>
<dbReference type="InterPro" id="IPR013905">
    <property type="entry name" value="Lgl_C_dom"/>
</dbReference>
<dbReference type="GO" id="GO:0045159">
    <property type="term" value="F:myosin II binding"/>
    <property type="evidence" value="ECO:0007669"/>
    <property type="project" value="TreeGrafter"/>
</dbReference>
<dbReference type="InterPro" id="IPR001680">
    <property type="entry name" value="WD40_rpt"/>
</dbReference>
<sequence>MSMFNRIKNIGEIDLSEALVPGFFRTDDLARYGFRGGLSAFAFDPAQGLFAVGTNNGYVHIFGQKNVEFVYSLDQNLEIIHLAIVKSIYLTIIDISNTITVFSLDTKARLYTSMIPGRVSSIASDPAMEWLFIGTEAGQISVYDVDRGVMSPYHIASLQRSFLQKSKASPVVSLQLHPRDPSKLLVCYTDCAIVFNIVTQEIVFGLKYELPSGAPGGDLNPIVIQQYRLPPFLQALWHPHGHHILTSHLDGSLVFWDGTEGVLLQARTLTDVDVNIPRRNTPGVGVTGVDNNKITKVGWVCTQNPEETAIIVAGGHSFEGAMQGVTMLDFGVTPVVAITSYQNMGKFYASPRRQRVFPTPQDSFVVDFIPLPRANPFYGGGCDPNAIVFQLSSGELTTLSYPDGLPINSIAGLPSAFAWVEPFICTLSVASVPHNQWLGMMSSVPVAEPFFIGGAPARRHLRKFDMRNALCTGHLDGSVRIWDASHGELDDSRVIEIQVSEAVNRHDQNKVDKISFAPTPAELAVALETGDVILYRFGTGKRLGSLEDRMAQMKLKEPTGVVKDIRFRTKLLKDGFLPQSLVNTNNGPVSALVNSEIGFVAIGYRNGNITVLDQRGPAIIFSSPIANLAVKKSKLLHKTYTTGSVGEYPTAMNFGIYMLDGEKFSSVVLSVGTSFGKLHTFRVIPLPTGAYTLEYLGVTEASTSPILEVIPLDTERGVSAQARMAEMNKLAQGIQINGAVITVSQSEIRLYRQPKEKVSSRSISSSPLATGGVCHLKQAGTTCLVTITVAGEIVVYSLPNLVEIVSQRLPFAASPDSIGDSIVMQNGDVLVRRNQLSAALINIWGRGIKQDDIYQDALYDVMKPTPPRPTISTMQWIKGTPIATIDDVDSIIGGPRRPKSKATIDQERAQRDQQSLIQRSAMQRTTTSASTGSNVNPFNTISRALDSLEESTNQYLTDLSDAMTDTQKSTQNSFLKSAIKSKFGF</sequence>
<dbReference type="GO" id="GO:0019905">
    <property type="term" value="F:syntaxin binding"/>
    <property type="evidence" value="ECO:0007669"/>
    <property type="project" value="TreeGrafter"/>
</dbReference>
<dbReference type="Gene3D" id="2.130.10.10">
    <property type="entry name" value="YVTN repeat-like/Quinoprotein amine dehydrogenase"/>
    <property type="match status" value="2"/>
</dbReference>
<evidence type="ECO:0000259" key="4">
    <source>
        <dbReference type="Pfam" id="PF08596"/>
    </source>
</evidence>
<evidence type="ECO:0000256" key="3">
    <source>
        <dbReference type="SAM" id="MobiDB-lite"/>
    </source>
</evidence>
<protein>
    <recommendedName>
        <fullName evidence="4">Lethal giant larvae (Lgl)-like C-terminal domain-containing protein</fullName>
    </recommendedName>
</protein>
<dbReference type="InterPro" id="IPR015943">
    <property type="entry name" value="WD40/YVTN_repeat-like_dom_sf"/>
</dbReference>
<organism evidence="5 6">
    <name type="scientific">Magnusiomyces paraingens</name>
    <dbReference type="NCBI Taxonomy" id="2606893"/>
    <lineage>
        <taxon>Eukaryota</taxon>
        <taxon>Fungi</taxon>
        <taxon>Dikarya</taxon>
        <taxon>Ascomycota</taxon>
        <taxon>Saccharomycotina</taxon>
        <taxon>Dipodascomycetes</taxon>
        <taxon>Dipodascales</taxon>
        <taxon>Dipodascaceae</taxon>
        <taxon>Magnusiomyces</taxon>
    </lineage>
</organism>
<feature type="region of interest" description="Disordered" evidence="3">
    <location>
        <begin position="891"/>
        <end position="914"/>
    </location>
</feature>
<dbReference type="GO" id="GO:0005096">
    <property type="term" value="F:GTPase activator activity"/>
    <property type="evidence" value="ECO:0007669"/>
    <property type="project" value="TreeGrafter"/>
</dbReference>
<dbReference type="EMBL" id="CABVLU010000005">
    <property type="protein sequence ID" value="VVT57888.1"/>
    <property type="molecule type" value="Genomic_DNA"/>
</dbReference>
<evidence type="ECO:0000313" key="5">
    <source>
        <dbReference type="EMBL" id="VVT57888.1"/>
    </source>
</evidence>
<dbReference type="SMART" id="SM00320">
    <property type="entry name" value="WD40"/>
    <property type="match status" value="6"/>
</dbReference>
<reference evidence="5 6" key="1">
    <citation type="submission" date="2019-09" db="EMBL/GenBank/DDBJ databases">
        <authorList>
            <person name="Brejova B."/>
        </authorList>
    </citation>
    <scope>NUCLEOTIDE SEQUENCE [LARGE SCALE GENOMIC DNA]</scope>
</reference>
<keyword evidence="2" id="KW-0268">Exocytosis</keyword>
<dbReference type="SUPFAM" id="SSF117289">
    <property type="entry name" value="Nucleoporin domain"/>
    <property type="match status" value="1"/>
</dbReference>
<dbReference type="GO" id="GO:0006893">
    <property type="term" value="P:Golgi to plasma membrane transport"/>
    <property type="evidence" value="ECO:0007669"/>
    <property type="project" value="TreeGrafter"/>
</dbReference>
<name>A0A5E8C7K4_9ASCO</name>
<evidence type="ECO:0000256" key="1">
    <source>
        <dbReference type="ARBA" id="ARBA00008070"/>
    </source>
</evidence>
<accession>A0A5E8C7K4</accession>
<gene>
    <name evidence="5" type="ORF">SAPINGB_P005931</name>
</gene>
<dbReference type="Proteomes" id="UP000398389">
    <property type="component" value="Unassembled WGS sequence"/>
</dbReference>
<dbReference type="GO" id="GO:0005886">
    <property type="term" value="C:plasma membrane"/>
    <property type="evidence" value="ECO:0007669"/>
    <property type="project" value="TreeGrafter"/>
</dbReference>
<feature type="region of interest" description="Disordered" evidence="3">
    <location>
        <begin position="919"/>
        <end position="938"/>
    </location>
</feature>
<keyword evidence="6" id="KW-1185">Reference proteome</keyword>
<dbReference type="OrthoDB" id="19944at2759"/>
<evidence type="ECO:0000256" key="2">
    <source>
        <dbReference type="ARBA" id="ARBA00022483"/>
    </source>
</evidence>
<dbReference type="SUPFAM" id="SSF50978">
    <property type="entry name" value="WD40 repeat-like"/>
    <property type="match status" value="2"/>
</dbReference>
<dbReference type="Pfam" id="PF00400">
    <property type="entry name" value="WD40"/>
    <property type="match status" value="1"/>
</dbReference>
<dbReference type="RefSeq" id="XP_031856536.1">
    <property type="nucleotide sequence ID" value="XM_032000645.1"/>
</dbReference>
<dbReference type="PANTHER" id="PTHR10241:SF25">
    <property type="entry name" value="TOMOSYN, ISOFORM C"/>
    <property type="match status" value="1"/>
</dbReference>
<proteinExistence type="inferred from homology"/>
<dbReference type="AlphaFoldDB" id="A0A5E8C7K4"/>
<dbReference type="InterPro" id="IPR036322">
    <property type="entry name" value="WD40_repeat_dom_sf"/>
</dbReference>
<feature type="compositionally biased region" description="Basic and acidic residues" evidence="3">
    <location>
        <begin position="902"/>
        <end position="911"/>
    </location>
</feature>
<dbReference type="Pfam" id="PF08596">
    <property type="entry name" value="Lgl_C"/>
    <property type="match status" value="1"/>
</dbReference>
<evidence type="ECO:0000313" key="6">
    <source>
        <dbReference type="Proteomes" id="UP000398389"/>
    </source>
</evidence>
<dbReference type="GO" id="GO:0006887">
    <property type="term" value="P:exocytosis"/>
    <property type="evidence" value="ECO:0007669"/>
    <property type="project" value="UniProtKB-KW"/>
</dbReference>
<dbReference type="GeneID" id="43584745"/>